<keyword evidence="8" id="KW-0378">Hydrolase</keyword>
<comment type="catalytic activity">
    <reaction evidence="1">
        <text>Endonucleolytic cleavage of DNA to give random double-stranded fragments with terminal 5'-phosphates, ATP is simultaneously hydrolyzed.</text>
        <dbReference type="EC" id="3.1.21.3"/>
    </reaction>
</comment>
<keyword evidence="7" id="KW-0255">Endonuclease</keyword>
<dbReference type="InterPro" id="IPR051268">
    <property type="entry name" value="Type-I_R_enzyme_R_subunit"/>
</dbReference>
<dbReference type="InterPro" id="IPR027417">
    <property type="entry name" value="P-loop_NTPase"/>
</dbReference>
<dbReference type="AlphaFoldDB" id="A0A0H3MW88"/>
<evidence type="ECO:0000256" key="3">
    <source>
        <dbReference type="ARBA" id="ARBA00012654"/>
    </source>
</evidence>
<evidence type="ECO:0000256" key="4">
    <source>
        <dbReference type="ARBA" id="ARBA00022722"/>
    </source>
</evidence>
<dbReference type="HOGENOM" id="CLU_015458_1_0_9"/>
<dbReference type="Gene3D" id="3.90.1570.50">
    <property type="match status" value="1"/>
</dbReference>
<keyword evidence="10" id="KW-0238">DNA-binding</keyword>
<evidence type="ECO:0000259" key="11">
    <source>
        <dbReference type="PROSITE" id="PS51192"/>
    </source>
</evidence>
<dbReference type="Proteomes" id="UP000009077">
    <property type="component" value="Chromosome"/>
</dbReference>
<dbReference type="PATRIC" id="fig|568814.3.peg.1212"/>
<evidence type="ECO:0000313" key="13">
    <source>
        <dbReference type="Proteomes" id="UP000009077"/>
    </source>
</evidence>
<dbReference type="SMART" id="SM00487">
    <property type="entry name" value="DEXDc"/>
    <property type="match status" value="1"/>
</dbReference>
<evidence type="ECO:0000256" key="10">
    <source>
        <dbReference type="ARBA" id="ARBA00023125"/>
    </source>
</evidence>
<dbReference type="Pfam" id="PF18766">
    <property type="entry name" value="SWI2_SNF2"/>
    <property type="match status" value="1"/>
</dbReference>
<keyword evidence="4" id="KW-0540">Nuclease</keyword>
<dbReference type="KEGG" id="ssb:SSUBM407_1179"/>
<dbReference type="PANTHER" id="PTHR30195:SF15">
    <property type="entry name" value="TYPE I RESTRICTION ENZYME HINDI ENDONUCLEASE SUBUNIT"/>
    <property type="match status" value="1"/>
</dbReference>
<keyword evidence="13" id="KW-1185">Reference proteome</keyword>
<dbReference type="EC" id="3.1.21.3" evidence="3"/>
<dbReference type="PANTHER" id="PTHR30195">
    <property type="entry name" value="TYPE I SITE-SPECIFIC DEOXYRIBONUCLEASE PROTEIN SUBUNIT M AND R"/>
    <property type="match status" value="1"/>
</dbReference>
<dbReference type="EMBL" id="FM252032">
    <property type="protein sequence ID" value="CAZ56037.1"/>
    <property type="molecule type" value="Genomic_DNA"/>
</dbReference>
<dbReference type="InterPro" id="IPR040980">
    <property type="entry name" value="SWI2_SNF2"/>
</dbReference>
<evidence type="ECO:0000256" key="9">
    <source>
        <dbReference type="ARBA" id="ARBA00022840"/>
    </source>
</evidence>
<dbReference type="GO" id="GO:0005524">
    <property type="term" value="F:ATP binding"/>
    <property type="evidence" value="ECO:0007669"/>
    <property type="project" value="UniProtKB-KW"/>
</dbReference>
<comment type="similarity">
    <text evidence="2">Belongs to the HsdR family.</text>
</comment>
<dbReference type="GO" id="GO:0003677">
    <property type="term" value="F:DNA binding"/>
    <property type="evidence" value="ECO:0007669"/>
    <property type="project" value="UniProtKB-KW"/>
</dbReference>
<organism evidence="12 13">
    <name type="scientific">Streptococcus suis (strain BM407)</name>
    <dbReference type="NCBI Taxonomy" id="568814"/>
    <lineage>
        <taxon>Bacteria</taxon>
        <taxon>Bacillati</taxon>
        <taxon>Bacillota</taxon>
        <taxon>Bacilli</taxon>
        <taxon>Lactobacillales</taxon>
        <taxon>Streptococcaceae</taxon>
        <taxon>Streptococcus</taxon>
    </lineage>
</organism>
<evidence type="ECO:0000313" key="12">
    <source>
        <dbReference type="EMBL" id="CAZ56037.1"/>
    </source>
</evidence>
<feature type="domain" description="Helicase ATP-binding" evidence="11">
    <location>
        <begin position="315"/>
        <end position="481"/>
    </location>
</feature>
<accession>A0A0H3MW88</accession>
<proteinExistence type="inferred from homology"/>
<evidence type="ECO:0000256" key="8">
    <source>
        <dbReference type="ARBA" id="ARBA00022801"/>
    </source>
</evidence>
<evidence type="ECO:0000256" key="2">
    <source>
        <dbReference type="ARBA" id="ARBA00008598"/>
    </source>
</evidence>
<dbReference type="Pfam" id="PF22679">
    <property type="entry name" value="T1R_D3-like"/>
    <property type="match status" value="1"/>
</dbReference>
<sequence length="1017" mass="118314">MIRKEHNEFTRVQLPAALHLTRLGYDYLSATSEDIKNRDHSTNILLSIFKRQFLTFNNYASEADFEQEFENIRLELEQDDLGRSFFNRIHADSGYTYINWDNMEENTFHIALEVTCQNGEEEFRPDITVFINGLPLSYIEVKQPDAIRDGKTGIHSEKERAKLRFENKKFRRFNNITQLIAFSDNLPYDDSQGQQLQGSYYCTNASSGTKFNSFKEEQEGQVQSSLSSLTEEMIDLVLTDVNRFALKSQVEFRTNLDPASPCNSFLTSLYQKERLFFMLRYGLVYVEERDEHDQIQLQKHAMRYPQYFATKAIERGLEEGMKKGVIWHTQGSGKTALAFFNIRYLRDFYAKRGVVPQFYFVVDRLDLADQAYKEFSKRGLKVKRINKPSELNQIQDQHHVSVVNIQKFKESSDLTDHSGYDLNRQNIYFIDEAHRSYNEKGSYLPNLYNADKEAVKIALTGTPLIATKADGKTKETAVTTRDIFGDYIHKYYYNQSIADGFTLRLMREDIETSYKETLQAVHEEIQKGSIEKKEIFAHPRYVSPMLDFILDDFTRAREILFGDQSIGGMVVCDSSEQARELHKQLEDRRKAGLTSFTSTLILHDAGDKEYKKEEVDKFKDGLIDFVIVYSMLLTGFDAPRLKRLYLGRKIKAHNLLQTLTRVNRPYKDYAFGYVIDFADISKEFDKTNKAYLEELNREYQAALTEEDGDNPFGTIFVSPEEVQEQLASSNRVLMNYPTDNLEFFGRAIDEVKDRKELIALRKSLETIRQYYNMARLHGYHDIVKQVNIGEIASLLNMLSRRLLTLNLLEKPDSFSSQQLLNLAMSETSFSFTKIKEEELRLAANDLDDIRRRVANGINLRRDEKDPEWVSLYEEFQRILNKHMTQEVEGYSLSTIKETKQAYQSLFDSVEDYKTRMNRLAMNFGGDTMSARAFKHITQSTVVSDFPAIYQVLKGAKPLIDYQIGLNQGILENEAYLVAQIRQLARKEMMKTEVGKQLKRVDYDKLIRSLMEVYEGEY</sequence>
<dbReference type="InterPro" id="IPR014001">
    <property type="entry name" value="Helicase_ATP-bd"/>
</dbReference>
<reference evidence="12 13" key="1">
    <citation type="journal article" date="2009" name="PLoS ONE">
        <title>Rapid evolution of virulence and drug resistance in the emerging zoonotic pathogen Streptococcus suis.</title>
        <authorList>
            <person name="Holden M.T.G."/>
            <person name="Hauser H."/>
            <person name="Sanders M."/>
            <person name="Ngo T.H."/>
            <person name="Cherevach I."/>
            <person name="Cronin A."/>
            <person name="Goodhead I."/>
            <person name="Mungall K."/>
            <person name="Quail M.A."/>
            <person name="Price C."/>
            <person name="Rabbinowitsch E."/>
            <person name="Sharp S."/>
            <person name="Croucher N.J."/>
            <person name="Chieu T.B."/>
            <person name="Mai N.T.H."/>
            <person name="Diep T.S."/>
            <person name="Chinh N.T."/>
            <person name="Kehoe M."/>
            <person name="Leigh J.A."/>
            <person name="Ward P.N."/>
            <person name="Dowson C.G."/>
            <person name="Whatmore A.M."/>
            <person name="Chanter N."/>
            <person name="Iversen P."/>
            <person name="Gottschalk M."/>
            <person name="Slater J.D."/>
            <person name="Smith H.E."/>
            <person name="Spratt B.G."/>
            <person name="Xu J."/>
            <person name="Ye C."/>
            <person name="Bentley S."/>
            <person name="Barrell B.G."/>
            <person name="Schultsz C."/>
            <person name="Maskell D.J."/>
            <person name="Parkhill J."/>
        </authorList>
    </citation>
    <scope>NUCLEOTIDE SEQUENCE [LARGE SCALE GENOMIC DNA]</scope>
    <source>
        <strain evidence="12 13">BM407</strain>
    </source>
</reference>
<dbReference type="GeneID" id="8153754"/>
<dbReference type="RefSeq" id="WP_011922226.1">
    <property type="nucleotide sequence ID" value="NC_012926.1"/>
</dbReference>
<evidence type="ECO:0000256" key="5">
    <source>
        <dbReference type="ARBA" id="ARBA00022741"/>
    </source>
</evidence>
<keyword evidence="6" id="KW-0680">Restriction system</keyword>
<evidence type="ECO:0000256" key="6">
    <source>
        <dbReference type="ARBA" id="ARBA00022747"/>
    </source>
</evidence>
<protein>
    <recommendedName>
        <fullName evidence="3">type I site-specific deoxyribonuclease</fullName>
        <ecNumber evidence="3">3.1.21.3</ecNumber>
    </recommendedName>
</protein>
<dbReference type="GO" id="GO:0009035">
    <property type="term" value="F:type I site-specific deoxyribonuclease activity"/>
    <property type="evidence" value="ECO:0007669"/>
    <property type="project" value="UniProtKB-EC"/>
</dbReference>
<dbReference type="Pfam" id="PF04313">
    <property type="entry name" value="HSDR_N"/>
    <property type="match status" value="1"/>
</dbReference>
<dbReference type="Gene3D" id="3.40.50.300">
    <property type="entry name" value="P-loop containing nucleotide triphosphate hydrolases"/>
    <property type="match status" value="2"/>
</dbReference>
<evidence type="ECO:0000256" key="7">
    <source>
        <dbReference type="ARBA" id="ARBA00022759"/>
    </source>
</evidence>
<dbReference type="SUPFAM" id="SSF52540">
    <property type="entry name" value="P-loop containing nucleoside triphosphate hydrolases"/>
    <property type="match status" value="2"/>
</dbReference>
<evidence type="ECO:0000256" key="1">
    <source>
        <dbReference type="ARBA" id="ARBA00000851"/>
    </source>
</evidence>
<dbReference type="PROSITE" id="PS51192">
    <property type="entry name" value="HELICASE_ATP_BIND_1"/>
    <property type="match status" value="1"/>
</dbReference>
<dbReference type="InterPro" id="IPR055180">
    <property type="entry name" value="HsdR_RecA-like_helicase_dom_2"/>
</dbReference>
<dbReference type="CDD" id="cd22332">
    <property type="entry name" value="HsdR_N"/>
    <property type="match status" value="1"/>
</dbReference>
<keyword evidence="5" id="KW-0547">Nucleotide-binding</keyword>
<gene>
    <name evidence="12" type="ordered locus">SSUBM407_1179</name>
</gene>
<dbReference type="GO" id="GO:0009307">
    <property type="term" value="P:DNA restriction-modification system"/>
    <property type="evidence" value="ECO:0007669"/>
    <property type="project" value="UniProtKB-KW"/>
</dbReference>
<keyword evidence="9" id="KW-0067">ATP-binding</keyword>
<dbReference type="InterPro" id="IPR007409">
    <property type="entry name" value="Restrct_endonuc_type1_HsdR_N"/>
</dbReference>
<name>A0A0H3MW88_STRS4</name>